<accession>A0ABS5JWB0</accession>
<proteinExistence type="predicted"/>
<feature type="domain" description="LysM" evidence="1">
    <location>
        <begin position="95"/>
        <end position="142"/>
    </location>
</feature>
<dbReference type="Proteomes" id="UP000708576">
    <property type="component" value="Unassembled WGS sequence"/>
</dbReference>
<sequence>MASYKVSEQQSLFDVAVQKLGSPEAAFVLAMENGLSLTDELSPGYSLELPEEWNSKVVDYFRKANMVPATFAENASLQNENIEVIYWSNELKRQTGVHVSEKQSLFDVAIQKGGSFESVMELASLNGLSITDSLTPGQQLELPTVIDNDIVSYYSSKGIVPETASSETEDSIPVLEGIDYWAIEVDFIVS</sequence>
<comment type="caution">
    <text evidence="2">The sequence shown here is derived from an EMBL/GenBank/DDBJ whole genome shotgun (WGS) entry which is preliminary data.</text>
</comment>
<keyword evidence="3" id="KW-1185">Reference proteome</keyword>
<dbReference type="RefSeq" id="WP_212216440.1">
    <property type="nucleotide sequence ID" value="NZ_JAGUCO010000008.1"/>
</dbReference>
<evidence type="ECO:0000313" key="3">
    <source>
        <dbReference type="Proteomes" id="UP000708576"/>
    </source>
</evidence>
<evidence type="ECO:0000259" key="1">
    <source>
        <dbReference type="PROSITE" id="PS51782"/>
    </source>
</evidence>
<dbReference type="EMBL" id="JAGUCO010000008">
    <property type="protein sequence ID" value="MBS2099197.1"/>
    <property type="molecule type" value="Genomic_DNA"/>
</dbReference>
<evidence type="ECO:0000313" key="2">
    <source>
        <dbReference type="EMBL" id="MBS2099197.1"/>
    </source>
</evidence>
<name>A0ABS5JWB0_9BACT</name>
<dbReference type="PROSITE" id="PS51782">
    <property type="entry name" value="LYSM"/>
    <property type="match status" value="1"/>
</dbReference>
<organism evidence="2 3">
    <name type="scientific">Carboxylicivirga linearis</name>
    <dbReference type="NCBI Taxonomy" id="1628157"/>
    <lineage>
        <taxon>Bacteria</taxon>
        <taxon>Pseudomonadati</taxon>
        <taxon>Bacteroidota</taxon>
        <taxon>Bacteroidia</taxon>
        <taxon>Marinilabiliales</taxon>
        <taxon>Marinilabiliaceae</taxon>
        <taxon>Carboxylicivirga</taxon>
    </lineage>
</organism>
<gene>
    <name evidence="2" type="ORF">KEM10_12970</name>
</gene>
<dbReference type="InterPro" id="IPR018392">
    <property type="entry name" value="LysM"/>
</dbReference>
<reference evidence="2 3" key="1">
    <citation type="journal article" date="2015" name="Int. J. Syst. Evol. Microbiol.">
        <title>Carboxylicivirga linearis sp. nov., isolated from a sea cucumber culture pond.</title>
        <authorList>
            <person name="Wang F.Q."/>
            <person name="Zhou Y.X."/>
            <person name="Lin X.Z."/>
            <person name="Chen G.J."/>
            <person name="Du Z.J."/>
        </authorList>
    </citation>
    <scope>NUCLEOTIDE SEQUENCE [LARGE SCALE GENOMIC DNA]</scope>
    <source>
        <strain evidence="2 3">FB218</strain>
    </source>
</reference>
<protein>
    <submittedName>
        <fullName evidence="2">LysM peptidoglycan-binding domain-containing protein</fullName>
    </submittedName>
</protein>
<dbReference type="CDD" id="cd00118">
    <property type="entry name" value="LysM"/>
    <property type="match status" value="1"/>
</dbReference>